<reference evidence="5" key="1">
    <citation type="submission" date="2011-09" db="EMBL/GenBank/DDBJ databases">
        <title>The permanent draft genome of Mucilaginibacter paludis DSM 18603.</title>
        <authorList>
            <consortium name="US DOE Joint Genome Institute (JGI-PGF)"/>
            <person name="Lucas S."/>
            <person name="Han J."/>
            <person name="Lapidus A."/>
            <person name="Bruce D."/>
            <person name="Goodwin L."/>
            <person name="Pitluck S."/>
            <person name="Peters L."/>
            <person name="Kyrpides N."/>
            <person name="Mavromatis K."/>
            <person name="Ivanova N."/>
            <person name="Mikhailova N."/>
            <person name="Held B."/>
            <person name="Detter J.C."/>
            <person name="Tapia R."/>
            <person name="Han C."/>
            <person name="Land M."/>
            <person name="Hauser L."/>
            <person name="Markowitz V."/>
            <person name="Cheng J.-F."/>
            <person name="Hugenholtz P."/>
            <person name="Woyke T."/>
            <person name="Wu D."/>
            <person name="Tindall B."/>
            <person name="Brambilla E."/>
            <person name="Klenk H.-P."/>
            <person name="Eisen J.A."/>
        </authorList>
    </citation>
    <scope>NUCLEOTIDE SEQUENCE [LARGE SCALE GENOMIC DNA]</scope>
    <source>
        <strain evidence="5">DSM 18603</strain>
    </source>
</reference>
<dbReference type="AlphaFoldDB" id="H1Y120"/>
<dbReference type="GO" id="GO:0043565">
    <property type="term" value="F:sequence-specific DNA binding"/>
    <property type="evidence" value="ECO:0007669"/>
    <property type="project" value="InterPro"/>
</dbReference>
<evidence type="ECO:0000313" key="5">
    <source>
        <dbReference type="EMBL" id="EHQ29655.1"/>
    </source>
</evidence>
<evidence type="ECO:0000259" key="4">
    <source>
        <dbReference type="PROSITE" id="PS01124"/>
    </source>
</evidence>
<name>H1Y120_9SPHI</name>
<gene>
    <name evidence="5" type="ORF">Mucpa_5586</name>
</gene>
<dbReference type="PROSITE" id="PS01124">
    <property type="entry name" value="HTH_ARAC_FAMILY_2"/>
    <property type="match status" value="1"/>
</dbReference>
<dbReference type="InterPro" id="IPR009057">
    <property type="entry name" value="Homeodomain-like_sf"/>
</dbReference>
<accession>H1Y120</accession>
<dbReference type="SUPFAM" id="SSF46689">
    <property type="entry name" value="Homeodomain-like"/>
    <property type="match status" value="1"/>
</dbReference>
<dbReference type="InterPro" id="IPR018060">
    <property type="entry name" value="HTH_AraC"/>
</dbReference>
<dbReference type="OrthoDB" id="629929at2"/>
<dbReference type="SMART" id="SM00342">
    <property type="entry name" value="HTH_ARAC"/>
    <property type="match status" value="1"/>
</dbReference>
<dbReference type="PANTHER" id="PTHR43280:SF32">
    <property type="entry name" value="TRANSCRIPTIONAL REGULATORY PROTEIN"/>
    <property type="match status" value="1"/>
</dbReference>
<dbReference type="eggNOG" id="COG2207">
    <property type="taxonomic scope" value="Bacteria"/>
</dbReference>
<protein>
    <submittedName>
        <fullName evidence="5">Transcriptional regulator, AraC family</fullName>
    </submittedName>
</protein>
<evidence type="ECO:0000313" key="6">
    <source>
        <dbReference type="Proteomes" id="UP000002774"/>
    </source>
</evidence>
<dbReference type="Proteomes" id="UP000002774">
    <property type="component" value="Chromosome"/>
</dbReference>
<evidence type="ECO:0000256" key="2">
    <source>
        <dbReference type="ARBA" id="ARBA00023125"/>
    </source>
</evidence>
<dbReference type="GO" id="GO:0003700">
    <property type="term" value="F:DNA-binding transcription factor activity"/>
    <property type="evidence" value="ECO:0007669"/>
    <property type="project" value="InterPro"/>
</dbReference>
<keyword evidence="6" id="KW-1185">Reference proteome</keyword>
<evidence type="ECO:0000256" key="1">
    <source>
        <dbReference type="ARBA" id="ARBA00023015"/>
    </source>
</evidence>
<dbReference type="RefSeq" id="WP_008510968.1">
    <property type="nucleotide sequence ID" value="NZ_CM001403.1"/>
</dbReference>
<keyword evidence="1" id="KW-0805">Transcription regulation</keyword>
<feature type="domain" description="HTH araC/xylS-type" evidence="4">
    <location>
        <begin position="220"/>
        <end position="299"/>
    </location>
</feature>
<dbReference type="EMBL" id="CM001403">
    <property type="protein sequence ID" value="EHQ29655.1"/>
    <property type="molecule type" value="Genomic_DNA"/>
</dbReference>
<dbReference type="Gene3D" id="1.10.10.60">
    <property type="entry name" value="Homeodomain-like"/>
    <property type="match status" value="1"/>
</dbReference>
<proteinExistence type="predicted"/>
<keyword evidence="3" id="KW-0804">Transcription</keyword>
<dbReference type="STRING" id="714943.Mucpa_5586"/>
<dbReference type="HOGENOM" id="CLU_000445_88_2_10"/>
<evidence type="ECO:0000256" key="3">
    <source>
        <dbReference type="ARBA" id="ARBA00023163"/>
    </source>
</evidence>
<dbReference type="PANTHER" id="PTHR43280">
    <property type="entry name" value="ARAC-FAMILY TRANSCRIPTIONAL REGULATOR"/>
    <property type="match status" value="1"/>
</dbReference>
<organism evidence="5 6">
    <name type="scientific">Mucilaginibacter paludis DSM 18603</name>
    <dbReference type="NCBI Taxonomy" id="714943"/>
    <lineage>
        <taxon>Bacteria</taxon>
        <taxon>Pseudomonadati</taxon>
        <taxon>Bacteroidota</taxon>
        <taxon>Sphingobacteriia</taxon>
        <taxon>Sphingobacteriales</taxon>
        <taxon>Sphingobacteriaceae</taxon>
        <taxon>Mucilaginibacter</taxon>
    </lineage>
</organism>
<dbReference type="Pfam" id="PF12833">
    <property type="entry name" value="HTH_18"/>
    <property type="match status" value="1"/>
</dbReference>
<sequence>MAKIVELKTLYEHIDNTIGEATSNRAGHINIFKIDDLHLPTNRKPNYTRRSFYKITLITGENKIHYADQCKHINGTVLIFTNPNVPYFWETVSERQTGYIGIFTEPFFNQLGKIKEYPVFQLIEEAVIPLSGNEAKIYTELFSKMYNTLYSNYPFKYNLLGHLLMEVVHEAQKGYLFKKGTSHGANAAERLKDAFTGLLERQFPIELNYQLINLNSPSAFAGQLNVHVNHLNKVLTTVTGRTTTQWINDRIIQEAKVLLKTTNWTVSEIAYSLGYSEPNQFSAFFKNKTNINATDFRKKVND</sequence>
<keyword evidence="2" id="KW-0238">DNA-binding</keyword>